<evidence type="ECO:0000256" key="4">
    <source>
        <dbReference type="ARBA" id="ARBA00022692"/>
    </source>
</evidence>
<reference evidence="7" key="1">
    <citation type="submission" date="2021-10" db="EMBL/GenBank/DDBJ databases">
        <title>Anaerobic single-cell dispensing facilitates the cultivation of human gut bacteria.</title>
        <authorList>
            <person name="Afrizal A."/>
        </authorList>
    </citation>
    <scope>NUCLEOTIDE SEQUENCE</scope>
    <source>
        <strain evidence="7">CLA-AA-H250</strain>
    </source>
</reference>
<dbReference type="EMBL" id="JAJEQC010000005">
    <property type="protein sequence ID" value="MCC2136582.1"/>
    <property type="molecule type" value="Genomic_DNA"/>
</dbReference>
<evidence type="ECO:0000256" key="2">
    <source>
        <dbReference type="ARBA" id="ARBA00008806"/>
    </source>
</evidence>
<comment type="subcellular location">
    <subcellularLocation>
        <location evidence="1">Cell membrane</location>
        <topology evidence="1">Multi-pass membrane protein</topology>
    </subcellularLocation>
</comment>
<keyword evidence="4" id="KW-0812">Transmembrane</keyword>
<comment type="caution">
    <text evidence="7">The sequence shown here is derived from an EMBL/GenBank/DDBJ whole genome shotgun (WGS) entry which is preliminary data.</text>
</comment>
<dbReference type="Pfam" id="PF02534">
    <property type="entry name" value="T4SS-DNA_transf"/>
    <property type="match status" value="1"/>
</dbReference>
<dbReference type="InterPro" id="IPR003688">
    <property type="entry name" value="TraG/VirD4"/>
</dbReference>
<gene>
    <name evidence="7" type="ORF">LKD31_06085</name>
</gene>
<comment type="similarity">
    <text evidence="2">Belongs to the VirD4/TraG family.</text>
</comment>
<evidence type="ECO:0000313" key="7">
    <source>
        <dbReference type="EMBL" id="MCC2136582.1"/>
    </source>
</evidence>
<evidence type="ECO:0000256" key="6">
    <source>
        <dbReference type="ARBA" id="ARBA00023136"/>
    </source>
</evidence>
<evidence type="ECO:0000256" key="5">
    <source>
        <dbReference type="ARBA" id="ARBA00022989"/>
    </source>
</evidence>
<organism evidence="7 8">
    <name type="scientific">Hominenteromicrobium mulieris</name>
    <dbReference type="NCBI Taxonomy" id="2885357"/>
    <lineage>
        <taxon>Bacteria</taxon>
        <taxon>Bacillati</taxon>
        <taxon>Bacillota</taxon>
        <taxon>Clostridia</taxon>
        <taxon>Eubacteriales</taxon>
        <taxon>Oscillospiraceae</taxon>
        <taxon>Hominenteromicrobium</taxon>
    </lineage>
</organism>
<dbReference type="Gene3D" id="3.40.50.300">
    <property type="entry name" value="P-loop containing nucleotide triphosphate hydrolases"/>
    <property type="match status" value="1"/>
</dbReference>
<dbReference type="Proteomes" id="UP001199424">
    <property type="component" value="Unassembled WGS sequence"/>
</dbReference>
<dbReference type="SUPFAM" id="SSF52540">
    <property type="entry name" value="P-loop containing nucleoside triphosphate hydrolases"/>
    <property type="match status" value="1"/>
</dbReference>
<evidence type="ECO:0000256" key="1">
    <source>
        <dbReference type="ARBA" id="ARBA00004651"/>
    </source>
</evidence>
<dbReference type="InterPro" id="IPR027417">
    <property type="entry name" value="P-loop_NTPase"/>
</dbReference>
<accession>A0AAE3AHP6</accession>
<dbReference type="PANTHER" id="PTHR37937:SF1">
    <property type="entry name" value="CONJUGATIVE TRANSFER: DNA TRANSPORT"/>
    <property type="match status" value="1"/>
</dbReference>
<dbReference type="NCBIfam" id="NF045973">
    <property type="entry name" value="conju_CD1115"/>
    <property type="match status" value="1"/>
</dbReference>
<sequence length="586" mass="66242">MAGIGAVFVLWLAVLIAPYAEGGLPGILLNMNEITAHPFRLELCADTGKAVGIFLGGYALVLLYIFSSQKNFRHGEEHGSAKWENVYLLNHRLHDKEHPDENRILSRHLSITTDQRKLDKNLFTLVIGGSGSRKTRAYVKPNLLQCNSSYIIMDPKGELLRDIGNVFKAEGYKIRVFDLIDMLSSFRYNPFVYFKRESDIQGFITNLFANTEDKTKHGGDAFWDKTAKMMLSALMYYVWYECPETEMNFGTVMELILAETVEEGDEAGISATQVLIEELRARSPRHIAVRYFDAYRKGAGETIMSIQESLLSRLEKFLLEDVVNLTTGDELELEKIGEEKTALFIRMPDDNSFHFLASALITQLFQLMMAQADARSTGSLPVPVHFVLEEARNITLPDSFQNWVATMRSRNITLSIILQNISQIKRMFPDDWESVSGMCDEILYLGGNEQSTHEWISKAMGQETIDNRSYGTTHSWTSGSNSTNEQNSGRALMDVTEVRLKNKLLKGKIGSVIMILADERPIIDEKYDLNRHPRIKLSADGGAPQYSYVSSALLPETNTIQINETDVDEDEVDGMFTFDLQNVELN</sequence>
<evidence type="ECO:0000313" key="8">
    <source>
        <dbReference type="Proteomes" id="UP001199424"/>
    </source>
</evidence>
<keyword evidence="8" id="KW-1185">Reference proteome</keyword>
<dbReference type="CDD" id="cd01127">
    <property type="entry name" value="TrwB_TraG_TraD_VirD4"/>
    <property type="match status" value="1"/>
</dbReference>
<dbReference type="GO" id="GO:0005886">
    <property type="term" value="C:plasma membrane"/>
    <property type="evidence" value="ECO:0007669"/>
    <property type="project" value="UniProtKB-SubCell"/>
</dbReference>
<protein>
    <submittedName>
        <fullName evidence="7">Type IV secretory system conjugative DNA transfer family protein</fullName>
    </submittedName>
</protein>
<name>A0AAE3AHP6_9FIRM</name>
<keyword evidence="6" id="KW-0472">Membrane</keyword>
<dbReference type="PANTHER" id="PTHR37937">
    <property type="entry name" value="CONJUGATIVE TRANSFER: DNA TRANSPORT"/>
    <property type="match status" value="1"/>
</dbReference>
<dbReference type="InterPro" id="IPR051539">
    <property type="entry name" value="T4SS-coupling_protein"/>
</dbReference>
<proteinExistence type="inferred from homology"/>
<keyword evidence="5" id="KW-1133">Transmembrane helix</keyword>
<keyword evidence="3" id="KW-1003">Cell membrane</keyword>
<dbReference type="RefSeq" id="WP_308449043.1">
    <property type="nucleotide sequence ID" value="NZ_JAJEQC010000005.1"/>
</dbReference>
<evidence type="ECO:0000256" key="3">
    <source>
        <dbReference type="ARBA" id="ARBA00022475"/>
    </source>
</evidence>
<dbReference type="AlphaFoldDB" id="A0AAE3AHP6"/>